<evidence type="ECO:0000256" key="5">
    <source>
        <dbReference type="PROSITE-ProRule" id="PRU00169"/>
    </source>
</evidence>
<evidence type="ECO:0000256" key="3">
    <source>
        <dbReference type="ARBA" id="ARBA00023015"/>
    </source>
</evidence>
<keyword evidence="4" id="KW-0804">Transcription</keyword>
<dbReference type="InterPro" id="IPR001789">
    <property type="entry name" value="Sig_transdc_resp-reg_receiver"/>
</dbReference>
<dbReference type="AlphaFoldDB" id="A0AB33ITP2"/>
<name>A0AB33ITP2_9BACT</name>
<evidence type="ECO:0000256" key="1">
    <source>
        <dbReference type="ARBA" id="ARBA00022741"/>
    </source>
</evidence>
<dbReference type="SMART" id="SM00448">
    <property type="entry name" value="REC"/>
    <property type="match status" value="1"/>
</dbReference>
<reference evidence="8" key="1">
    <citation type="submission" date="2024-07" db="EMBL/GenBank/DDBJ databases">
        <title>Complete genome sequence of Prevotella sp. YM-2024 GTC17253.</title>
        <authorList>
            <person name="Hayashi M."/>
            <person name="Muto Y."/>
            <person name="Tanaka K."/>
            <person name="Niwa H."/>
        </authorList>
    </citation>
    <scope>NUCLEOTIDE SEQUENCE</scope>
    <source>
        <strain evidence="8">GTC17253</strain>
    </source>
</reference>
<dbReference type="Gene3D" id="3.40.50.2300">
    <property type="match status" value="1"/>
</dbReference>
<protein>
    <submittedName>
        <fullName evidence="8">Sigma-54 dependent transcriptional regulator</fullName>
    </submittedName>
</protein>
<keyword evidence="3" id="KW-0805">Transcription regulation</keyword>
<dbReference type="InterPro" id="IPR027417">
    <property type="entry name" value="P-loop_NTPase"/>
</dbReference>
<dbReference type="PANTHER" id="PTHR32071:SF14">
    <property type="entry name" value="TRANSCRIPTIONAL REGULATORY PROTEIN RTCR"/>
    <property type="match status" value="1"/>
</dbReference>
<dbReference type="SUPFAM" id="SSF46689">
    <property type="entry name" value="Homeodomain-like"/>
    <property type="match status" value="1"/>
</dbReference>
<keyword evidence="5" id="KW-0597">Phosphoprotein</keyword>
<dbReference type="Pfam" id="PF00072">
    <property type="entry name" value="Response_reg"/>
    <property type="match status" value="1"/>
</dbReference>
<feature type="modified residue" description="4-aspartylphosphate" evidence="5">
    <location>
        <position position="53"/>
    </location>
</feature>
<dbReference type="Pfam" id="PF00158">
    <property type="entry name" value="Sigma54_activat"/>
    <property type="match status" value="1"/>
</dbReference>
<dbReference type="Pfam" id="PF02954">
    <property type="entry name" value="HTH_8"/>
    <property type="match status" value="1"/>
</dbReference>
<dbReference type="InterPro" id="IPR002078">
    <property type="entry name" value="Sigma_54_int"/>
</dbReference>
<dbReference type="PROSITE" id="PS50110">
    <property type="entry name" value="RESPONSE_REGULATORY"/>
    <property type="match status" value="1"/>
</dbReference>
<accession>A0AB33ITP2</accession>
<dbReference type="InterPro" id="IPR002197">
    <property type="entry name" value="HTH_Fis"/>
</dbReference>
<dbReference type="GO" id="GO:0043565">
    <property type="term" value="F:sequence-specific DNA binding"/>
    <property type="evidence" value="ECO:0007669"/>
    <property type="project" value="InterPro"/>
</dbReference>
<dbReference type="CDD" id="cd00156">
    <property type="entry name" value="REC"/>
    <property type="match status" value="1"/>
</dbReference>
<dbReference type="SUPFAM" id="SSF52172">
    <property type="entry name" value="CheY-like"/>
    <property type="match status" value="1"/>
</dbReference>
<dbReference type="Gene3D" id="3.40.50.300">
    <property type="entry name" value="P-loop containing nucleotide triphosphate hydrolases"/>
    <property type="match status" value="1"/>
</dbReference>
<dbReference type="InterPro" id="IPR058031">
    <property type="entry name" value="AAA_lid_NorR"/>
</dbReference>
<dbReference type="EMBL" id="AP035785">
    <property type="protein sequence ID" value="BFO70737.1"/>
    <property type="molecule type" value="Genomic_DNA"/>
</dbReference>
<dbReference type="GO" id="GO:0006355">
    <property type="term" value="P:regulation of DNA-templated transcription"/>
    <property type="evidence" value="ECO:0007669"/>
    <property type="project" value="InterPro"/>
</dbReference>
<keyword evidence="2" id="KW-0067">ATP-binding</keyword>
<evidence type="ECO:0000256" key="4">
    <source>
        <dbReference type="ARBA" id="ARBA00023163"/>
    </source>
</evidence>
<dbReference type="Gene3D" id="1.10.10.60">
    <property type="entry name" value="Homeodomain-like"/>
    <property type="match status" value="1"/>
</dbReference>
<sequence>MRKKILIVEDNVALAKIQKEWLEADGFEVMTVMDEPAARKWIARAEFDLILADVRLPRGNGISLLEWMNWEGKDIPYIIMTEYASFPDAVKAIKLGAKDYLPKPVYRERLLELVAEQVKALSVMQSEQREYFRRPGLKAREAEHLARLVAPFDLSVLILGENGTGKEEIAKSIHFNSPRKHRPFVAVNCGAIPRELSASLFFGHKKGAFTGADRSEEGYFETARGGTLFLDEIGTLPYETQSALLRVLQENAYLPIGGNRERTADVRIVAATNEDMEEAIGKRFFREDLYHRLCEFEIRLPPLRECQEDILPLAEFFRKKFSGELRKETAGFTKEAERLLLTHSWSGNIRELRNRVRRAVLVSESSRITEKNLGIAMIPPSPRIELEQFVPLRDARLEKDSIIKALEICRGNKTQAARLLNVNPTTLYRKINKYGIE</sequence>
<organism evidence="8">
    <name type="scientific">Prevotella sp. GTC17253</name>
    <dbReference type="NCBI Taxonomy" id="3236793"/>
    <lineage>
        <taxon>Bacteria</taxon>
        <taxon>Pseudomonadati</taxon>
        <taxon>Bacteroidota</taxon>
        <taxon>Bacteroidia</taxon>
        <taxon>Bacteroidales</taxon>
        <taxon>Prevotellaceae</taxon>
        <taxon>Prevotella</taxon>
    </lineage>
</organism>
<evidence type="ECO:0000313" key="8">
    <source>
        <dbReference type="EMBL" id="BFO70737.1"/>
    </source>
</evidence>
<dbReference type="GO" id="GO:0005524">
    <property type="term" value="F:ATP binding"/>
    <property type="evidence" value="ECO:0007669"/>
    <property type="project" value="UniProtKB-KW"/>
</dbReference>
<dbReference type="SMART" id="SM00382">
    <property type="entry name" value="AAA"/>
    <property type="match status" value="1"/>
</dbReference>
<evidence type="ECO:0000256" key="2">
    <source>
        <dbReference type="ARBA" id="ARBA00022840"/>
    </source>
</evidence>
<dbReference type="SUPFAM" id="SSF52540">
    <property type="entry name" value="P-loop containing nucleoside triphosphate hydrolases"/>
    <property type="match status" value="1"/>
</dbReference>
<gene>
    <name evidence="8" type="ORF">GTC17253_07030</name>
</gene>
<dbReference type="GO" id="GO:0000160">
    <property type="term" value="P:phosphorelay signal transduction system"/>
    <property type="evidence" value="ECO:0007669"/>
    <property type="project" value="InterPro"/>
</dbReference>
<dbReference type="InterPro" id="IPR011006">
    <property type="entry name" value="CheY-like_superfamily"/>
</dbReference>
<feature type="domain" description="Response regulatory" evidence="7">
    <location>
        <begin position="4"/>
        <end position="118"/>
    </location>
</feature>
<feature type="domain" description="Sigma-54 factor interaction" evidence="6">
    <location>
        <begin position="140"/>
        <end position="361"/>
    </location>
</feature>
<dbReference type="CDD" id="cd00009">
    <property type="entry name" value="AAA"/>
    <property type="match status" value="1"/>
</dbReference>
<evidence type="ECO:0000259" key="7">
    <source>
        <dbReference type="PROSITE" id="PS50110"/>
    </source>
</evidence>
<dbReference type="FunFam" id="3.40.50.300:FF:000006">
    <property type="entry name" value="DNA-binding transcriptional regulator NtrC"/>
    <property type="match status" value="1"/>
</dbReference>
<keyword evidence="1" id="KW-0547">Nucleotide-binding</keyword>
<dbReference type="InterPro" id="IPR009057">
    <property type="entry name" value="Homeodomain-like_sf"/>
</dbReference>
<proteinExistence type="predicted"/>
<dbReference type="PROSITE" id="PS50045">
    <property type="entry name" value="SIGMA54_INTERACT_4"/>
    <property type="match status" value="1"/>
</dbReference>
<dbReference type="InterPro" id="IPR003593">
    <property type="entry name" value="AAA+_ATPase"/>
</dbReference>
<dbReference type="PANTHER" id="PTHR32071">
    <property type="entry name" value="TRANSCRIPTIONAL REGULATORY PROTEIN"/>
    <property type="match status" value="1"/>
</dbReference>
<dbReference type="Pfam" id="PF25601">
    <property type="entry name" value="AAA_lid_14"/>
    <property type="match status" value="1"/>
</dbReference>
<dbReference type="PRINTS" id="PR01590">
    <property type="entry name" value="HTHFIS"/>
</dbReference>
<dbReference type="Gene3D" id="1.10.8.60">
    <property type="match status" value="1"/>
</dbReference>
<evidence type="ECO:0000259" key="6">
    <source>
        <dbReference type="PROSITE" id="PS50045"/>
    </source>
</evidence>